<keyword evidence="2" id="KW-1185">Reference proteome</keyword>
<protein>
    <submittedName>
        <fullName evidence="1">Uncharacterized protein DUF2478</fullName>
    </submittedName>
</protein>
<evidence type="ECO:0000313" key="2">
    <source>
        <dbReference type="Proteomes" id="UP000295351"/>
    </source>
</evidence>
<organism evidence="1 2">
    <name type="scientific">Shinella granuli</name>
    <dbReference type="NCBI Taxonomy" id="323621"/>
    <lineage>
        <taxon>Bacteria</taxon>
        <taxon>Pseudomonadati</taxon>
        <taxon>Pseudomonadota</taxon>
        <taxon>Alphaproteobacteria</taxon>
        <taxon>Hyphomicrobiales</taxon>
        <taxon>Rhizobiaceae</taxon>
        <taxon>Shinella</taxon>
    </lineage>
</organism>
<dbReference type="InterPro" id="IPR018912">
    <property type="entry name" value="DUF2478"/>
</dbReference>
<reference evidence="1 2" key="1">
    <citation type="submission" date="2019-03" db="EMBL/GenBank/DDBJ databases">
        <title>Genomic Encyclopedia of Type Strains, Phase IV (KMG-IV): sequencing the most valuable type-strain genomes for metagenomic binning, comparative biology and taxonomic classification.</title>
        <authorList>
            <person name="Goeker M."/>
        </authorList>
    </citation>
    <scope>NUCLEOTIDE SEQUENCE [LARGE SCALE GENOMIC DNA]</scope>
    <source>
        <strain evidence="1 2">DSM 18401</strain>
    </source>
</reference>
<accession>A0A4R2CR09</accession>
<gene>
    <name evidence="1" type="ORF">EV665_109142</name>
</gene>
<evidence type="ECO:0000313" key="1">
    <source>
        <dbReference type="EMBL" id="TCN43757.1"/>
    </source>
</evidence>
<dbReference type="Pfam" id="PF10649">
    <property type="entry name" value="DUF2478"/>
    <property type="match status" value="1"/>
</dbReference>
<name>A0A4R2CR09_SHIGR</name>
<dbReference type="EMBL" id="SLVX01000009">
    <property type="protein sequence ID" value="TCN43757.1"/>
    <property type="molecule type" value="Genomic_DNA"/>
</dbReference>
<proteinExistence type="predicted"/>
<sequence length="180" mass="19449">MRYNAIMTIQSNIAVISSHDAHHPQVLLADAVTRWRDEGARVAGVLAEGYEGEGACSAGHLRDIATGRRFSIHLDAPPAGTSCHLDARGVEEVCSVLMAGIASADVLVLSKFGKLEAMRQGLWDAFTFAAQAGMPLLTTVSPRHMEAWNAWAPSAIRLQPDAEAIDGWWRAARLVAPRPR</sequence>
<dbReference type="Proteomes" id="UP000295351">
    <property type="component" value="Unassembled WGS sequence"/>
</dbReference>
<comment type="caution">
    <text evidence="1">The sequence shown here is derived from an EMBL/GenBank/DDBJ whole genome shotgun (WGS) entry which is preliminary data.</text>
</comment>
<dbReference type="AlphaFoldDB" id="A0A4R2CR09"/>